<sequence>MADAESTLELEADLLAALEATAPKPEHGITAGSEATHDHRHDPIPTYSAPPDNEYSLALSSLADYHDYQAESQQPTGTNEAKRYRSPDSLQEDGFAKRQKTDQGDQAGHAGQNVGTEHDAPNPDLAAMLQSALDSLDEGLDSHHTVPDAAPAAPPHASAARSPTISPGPEKVENRIMRTASNSVYMIRNMSLPVLGNVAVQILLRLSQQSRVETELLLADPDSEFRRDYASLREIFLPTRNIFSSTSPLFFPDDLDISDSDDRETVRMSNLASTASSVFGAHDVSSMDVHKSFFSIFVPEDGEYKEALTELFVNLKTQAFIDSLSEHEDAPHVSELLDRFFPANFDELIKERSGDMALNSDEEQLVIQAGERKALLVKSAHDEKIKDYLGSQFSSDQFAESLSTFLRCHLLMVVEYADKYGVNIPLSQEIAEPSHAHCEEQEQEHADLAALLQSATSEIRHDGESKDVDTGVHMTDMSDSLDDGLDISKLLEQELSGHKLEQKDASLDEGILNSAPESDSFVSKGLAALISEKLAGSHEALPDGLPTLPTPSYQNNTHDANTGVHPQFLARINQSSYHSYAPTAALTHSSGATGDSLPPNQTSPTSVLYERARQAAVAKSSNTARREGLHSTRRPWTPEEEKALMAGLDMVKGPHWSQILSLYGANGSISDILKDRTQVQLKDKARNLKLFFLKTNSEMPYYLQSVTGELKTRAPSQAARKEAEEKARLNLEEEQARVQGIMTLAGGLQNNHHSIASSPLAGSSNRASPMTPAFGATGTGASSTSAQAPTSSAPAPSHVPISPLVKTEGSDHHHLHQLSKLPQIQPAPAPSSASGQGPIAPMQYSLKAQPAHQQQRPLHPQSHAPVPQALMAAASPPRVHSYSQAPQNNSHHQNFGLPPIPPNHHSTPDQAQDAKLYETLQAAIAASGNDNHVPVAVPETSAG</sequence>
<dbReference type="Pfam" id="PF08558">
    <property type="entry name" value="TRF"/>
    <property type="match status" value="1"/>
</dbReference>
<reference evidence="6" key="1">
    <citation type="journal article" date="2023" name="Mol. Phylogenet. Evol.">
        <title>Genome-scale phylogeny and comparative genomics of the fungal order Sordariales.</title>
        <authorList>
            <person name="Hensen N."/>
            <person name="Bonometti L."/>
            <person name="Westerberg I."/>
            <person name="Brannstrom I.O."/>
            <person name="Guillou S."/>
            <person name="Cros-Aarteil S."/>
            <person name="Calhoun S."/>
            <person name="Haridas S."/>
            <person name="Kuo A."/>
            <person name="Mondo S."/>
            <person name="Pangilinan J."/>
            <person name="Riley R."/>
            <person name="LaButti K."/>
            <person name="Andreopoulos B."/>
            <person name="Lipzen A."/>
            <person name="Chen C."/>
            <person name="Yan M."/>
            <person name="Daum C."/>
            <person name="Ng V."/>
            <person name="Clum A."/>
            <person name="Steindorff A."/>
            <person name="Ohm R.A."/>
            <person name="Martin F."/>
            <person name="Silar P."/>
            <person name="Natvig D.O."/>
            <person name="Lalanne C."/>
            <person name="Gautier V."/>
            <person name="Ament-Velasquez S.L."/>
            <person name="Kruys A."/>
            <person name="Hutchinson M.I."/>
            <person name="Powell A.J."/>
            <person name="Barry K."/>
            <person name="Miller A.N."/>
            <person name="Grigoriev I.V."/>
            <person name="Debuchy R."/>
            <person name="Gladieux P."/>
            <person name="Hiltunen Thoren M."/>
            <person name="Johannesson H."/>
        </authorList>
    </citation>
    <scope>NUCLEOTIDE SEQUENCE</scope>
    <source>
        <strain evidence="6">CBS 955.72</strain>
    </source>
</reference>
<dbReference type="SUPFAM" id="SSF46689">
    <property type="entry name" value="Homeodomain-like"/>
    <property type="match status" value="1"/>
</dbReference>
<keyword evidence="3" id="KW-0131">Cell cycle</keyword>
<keyword evidence="1" id="KW-0238">DNA-binding</keyword>
<feature type="compositionally biased region" description="Polar residues" evidence="4">
    <location>
        <begin position="750"/>
        <end position="768"/>
    </location>
</feature>
<feature type="compositionally biased region" description="Low complexity" evidence="4">
    <location>
        <begin position="769"/>
        <end position="796"/>
    </location>
</feature>
<feature type="region of interest" description="Disordered" evidence="4">
    <location>
        <begin position="612"/>
        <end position="635"/>
    </location>
</feature>
<dbReference type="InterPro" id="IPR009057">
    <property type="entry name" value="Homeodomain-like_sf"/>
</dbReference>
<dbReference type="EMBL" id="JAUIQD010000007">
    <property type="protein sequence ID" value="KAK3343880.1"/>
    <property type="molecule type" value="Genomic_DNA"/>
</dbReference>
<dbReference type="InterPro" id="IPR052833">
    <property type="entry name" value="Telomeric_DNA-bd_trans-reg"/>
</dbReference>
<evidence type="ECO:0000313" key="7">
    <source>
        <dbReference type="Proteomes" id="UP001275084"/>
    </source>
</evidence>
<dbReference type="CDD" id="cd11660">
    <property type="entry name" value="SANT_TRF"/>
    <property type="match status" value="1"/>
</dbReference>
<evidence type="ECO:0000259" key="5">
    <source>
        <dbReference type="PROSITE" id="PS51294"/>
    </source>
</evidence>
<feature type="domain" description="HTH myb-type" evidence="5">
    <location>
        <begin position="633"/>
        <end position="685"/>
    </location>
</feature>
<dbReference type="Proteomes" id="UP001275084">
    <property type="component" value="Unassembled WGS sequence"/>
</dbReference>
<dbReference type="SMART" id="SM00717">
    <property type="entry name" value="SANT"/>
    <property type="match status" value="1"/>
</dbReference>
<feature type="compositionally biased region" description="Low complexity" evidence="4">
    <location>
        <begin position="147"/>
        <end position="163"/>
    </location>
</feature>
<dbReference type="AlphaFoldDB" id="A0AAJ0H8R8"/>
<dbReference type="Gene3D" id="1.10.10.60">
    <property type="entry name" value="Homeodomain-like"/>
    <property type="match status" value="1"/>
</dbReference>
<feature type="region of interest" description="Disordered" evidence="4">
    <location>
        <begin position="70"/>
        <end position="122"/>
    </location>
</feature>
<evidence type="ECO:0000256" key="1">
    <source>
        <dbReference type="ARBA" id="ARBA00023125"/>
    </source>
</evidence>
<feature type="region of interest" description="Disordered" evidence="4">
    <location>
        <begin position="138"/>
        <end position="174"/>
    </location>
</feature>
<dbReference type="GO" id="GO:0003691">
    <property type="term" value="F:double-stranded telomeric DNA binding"/>
    <property type="evidence" value="ECO:0007669"/>
    <property type="project" value="TreeGrafter"/>
</dbReference>
<keyword evidence="2" id="KW-0539">Nucleus</keyword>
<dbReference type="PANTHER" id="PTHR47807">
    <property type="entry name" value="PROTEIN TBF1"/>
    <property type="match status" value="1"/>
</dbReference>
<protein>
    <submittedName>
        <fullName evidence="6">Telomere repeat binding factor-domain-containing protein</fullName>
    </submittedName>
</protein>
<feature type="compositionally biased region" description="Basic and acidic residues" evidence="4">
    <location>
        <begin position="94"/>
        <end position="103"/>
    </location>
</feature>
<evidence type="ECO:0000313" key="6">
    <source>
        <dbReference type="EMBL" id="KAK3343880.1"/>
    </source>
</evidence>
<organism evidence="6 7">
    <name type="scientific">Lasiosphaeria hispida</name>
    <dbReference type="NCBI Taxonomy" id="260671"/>
    <lineage>
        <taxon>Eukaryota</taxon>
        <taxon>Fungi</taxon>
        <taxon>Dikarya</taxon>
        <taxon>Ascomycota</taxon>
        <taxon>Pezizomycotina</taxon>
        <taxon>Sordariomycetes</taxon>
        <taxon>Sordariomycetidae</taxon>
        <taxon>Sordariales</taxon>
        <taxon>Lasiosphaeriaceae</taxon>
        <taxon>Lasiosphaeria</taxon>
    </lineage>
</organism>
<feature type="compositionally biased region" description="Polar residues" evidence="4">
    <location>
        <begin position="70"/>
        <end position="79"/>
    </location>
</feature>
<dbReference type="PROSITE" id="PS51294">
    <property type="entry name" value="HTH_MYB"/>
    <property type="match status" value="1"/>
</dbReference>
<feature type="region of interest" description="Disordered" evidence="4">
    <location>
        <begin position="750"/>
        <end position="816"/>
    </location>
</feature>
<evidence type="ECO:0000256" key="3">
    <source>
        <dbReference type="ARBA" id="ARBA00023306"/>
    </source>
</evidence>
<dbReference type="PANTHER" id="PTHR47807:SF1">
    <property type="entry name" value="PROTEIN TBF1"/>
    <property type="match status" value="1"/>
</dbReference>
<dbReference type="GO" id="GO:0010833">
    <property type="term" value="P:telomere maintenance via telomere lengthening"/>
    <property type="evidence" value="ECO:0007669"/>
    <property type="project" value="TreeGrafter"/>
</dbReference>
<feature type="compositionally biased region" description="Basic and acidic residues" evidence="4">
    <location>
        <begin position="624"/>
        <end position="635"/>
    </location>
</feature>
<evidence type="ECO:0000256" key="2">
    <source>
        <dbReference type="ARBA" id="ARBA00023242"/>
    </source>
</evidence>
<feature type="region of interest" description="Disordered" evidence="4">
    <location>
        <begin position="873"/>
        <end position="918"/>
    </location>
</feature>
<evidence type="ECO:0000256" key="4">
    <source>
        <dbReference type="SAM" id="MobiDB-lite"/>
    </source>
</evidence>
<proteinExistence type="predicted"/>
<reference evidence="6" key="2">
    <citation type="submission" date="2023-06" db="EMBL/GenBank/DDBJ databases">
        <authorList>
            <consortium name="Lawrence Berkeley National Laboratory"/>
            <person name="Haridas S."/>
            <person name="Hensen N."/>
            <person name="Bonometti L."/>
            <person name="Westerberg I."/>
            <person name="Brannstrom I.O."/>
            <person name="Guillou S."/>
            <person name="Cros-Aarteil S."/>
            <person name="Calhoun S."/>
            <person name="Kuo A."/>
            <person name="Mondo S."/>
            <person name="Pangilinan J."/>
            <person name="Riley R."/>
            <person name="Labutti K."/>
            <person name="Andreopoulos B."/>
            <person name="Lipzen A."/>
            <person name="Chen C."/>
            <person name="Yanf M."/>
            <person name="Daum C."/>
            <person name="Ng V."/>
            <person name="Clum A."/>
            <person name="Steindorff A."/>
            <person name="Ohm R."/>
            <person name="Martin F."/>
            <person name="Silar P."/>
            <person name="Natvig D."/>
            <person name="Lalanne C."/>
            <person name="Gautier V."/>
            <person name="Ament-Velasquez S.L."/>
            <person name="Kruys A."/>
            <person name="Hutchinson M.I."/>
            <person name="Powell A.J."/>
            <person name="Barry K."/>
            <person name="Miller A.N."/>
            <person name="Grigoriev I.V."/>
            <person name="Debuchy R."/>
            <person name="Gladieux P."/>
            <person name="Thoren M.H."/>
            <person name="Johannesson H."/>
        </authorList>
    </citation>
    <scope>NUCLEOTIDE SEQUENCE</scope>
    <source>
        <strain evidence="6">CBS 955.72</strain>
    </source>
</reference>
<feature type="region of interest" description="Disordered" evidence="4">
    <location>
        <begin position="15"/>
        <end position="54"/>
    </location>
</feature>
<dbReference type="FunFam" id="1.10.10.60:FF:000137">
    <property type="entry name" value="MYB DNA binding protein"/>
    <property type="match status" value="1"/>
</dbReference>
<feature type="compositionally biased region" description="Polar residues" evidence="4">
    <location>
        <begin position="881"/>
        <end position="893"/>
    </location>
</feature>
<accession>A0AAJ0H8R8</accession>
<dbReference type="GO" id="GO:0042803">
    <property type="term" value="F:protein homodimerization activity"/>
    <property type="evidence" value="ECO:0007669"/>
    <property type="project" value="InterPro"/>
</dbReference>
<comment type="caution">
    <text evidence="6">The sequence shown here is derived from an EMBL/GenBank/DDBJ whole genome shotgun (WGS) entry which is preliminary data.</text>
</comment>
<dbReference type="InterPro" id="IPR001005">
    <property type="entry name" value="SANT/Myb"/>
</dbReference>
<dbReference type="InterPro" id="IPR017930">
    <property type="entry name" value="Myb_dom"/>
</dbReference>
<keyword evidence="7" id="KW-1185">Reference proteome</keyword>
<dbReference type="InterPro" id="IPR013867">
    <property type="entry name" value="Telomere_rpt-bd_fac_dimer_dom"/>
</dbReference>
<gene>
    <name evidence="6" type="ORF">B0T25DRAFT_508894</name>
</gene>
<name>A0AAJ0H8R8_9PEZI</name>